<evidence type="ECO:0000256" key="2">
    <source>
        <dbReference type="ARBA" id="ARBA00010742"/>
    </source>
</evidence>
<dbReference type="Gene3D" id="3.40.190.10">
    <property type="entry name" value="Periplasmic binding protein-like II"/>
    <property type="match status" value="2"/>
</dbReference>
<evidence type="ECO:0000256" key="1">
    <source>
        <dbReference type="ARBA" id="ARBA00004418"/>
    </source>
</evidence>
<keyword evidence="4" id="KW-0547">Nucleotide-binding</keyword>
<dbReference type="eggNOG" id="arCOG01803">
    <property type="taxonomic scope" value="Archaea"/>
</dbReference>
<dbReference type="HOGENOM" id="CLU_728817_0_0_2"/>
<comment type="similarity">
    <text evidence="2">Belongs to the bacterial solute-binding protein SsuA/TauA family.</text>
</comment>
<keyword evidence="4" id="KW-0067">ATP-binding</keyword>
<name>O29615_ARCFU</name>
<dbReference type="STRING" id="224325.AF_0640"/>
<dbReference type="PIR" id="H69329">
    <property type="entry name" value="H69329"/>
</dbReference>
<evidence type="ECO:0000313" key="4">
    <source>
        <dbReference type="EMBL" id="AAB90596.1"/>
    </source>
</evidence>
<dbReference type="KEGG" id="afu:AF_0640"/>
<evidence type="ECO:0000256" key="3">
    <source>
        <dbReference type="ARBA" id="ARBA00022729"/>
    </source>
</evidence>
<proteinExistence type="inferred from homology"/>
<dbReference type="SUPFAM" id="SSF53850">
    <property type="entry name" value="Periplasmic binding protein-like II"/>
    <property type="match status" value="2"/>
</dbReference>
<accession>O29615</accession>
<dbReference type="EnsemblBacteria" id="AAB90596">
    <property type="protein sequence ID" value="AAB90596"/>
    <property type="gene ID" value="AF_0640"/>
</dbReference>
<dbReference type="PaxDb" id="224325-AF_0640"/>
<evidence type="ECO:0000313" key="5">
    <source>
        <dbReference type="Proteomes" id="UP000002199"/>
    </source>
</evidence>
<keyword evidence="3" id="KW-0732">Signal</keyword>
<dbReference type="EMBL" id="AE000782">
    <property type="protein sequence ID" value="AAB90596.1"/>
    <property type="molecule type" value="Genomic_DNA"/>
</dbReference>
<gene>
    <name evidence="4" type="ordered locus">AF_0640</name>
</gene>
<sequence>MESVCDCCQGLKEFCPKTASSTHFMKRLLILLLASAIMLSGCSQVEDKKVKVVTMSPRDMVEQLKLGEIDAFVAWEPFVSEAVVKGYGKIITTSADIWPNHPCCVVATAEKDDRAVVTAIVWAHVKATRFINDPENREKVLQYAMEFTGKSKEVVEEALTRIKFIEYPDEGEFVKYYENLKKGGYLKKDVGELGYKSEDEFLRDFLYRDVYDYVVSKLAENESWIPEKVNRSVRMGYLTADLHQLAFYVAMKEGYYDQVGLKVEAKEFANGVVEMEGFKNGEIDAGYLGGAPATLKRVNDDVRISIIAGANSEGSAIVARSASSIEELAGKKVAIPGFGTVQDFLLRMAAEKAGLEITT</sequence>
<dbReference type="PANTHER" id="PTHR30024">
    <property type="entry name" value="ALIPHATIC SULFONATES-BINDING PROTEIN-RELATED"/>
    <property type="match status" value="1"/>
</dbReference>
<reference evidence="4 5" key="1">
    <citation type="journal article" date="1997" name="Nature">
        <title>The complete genome sequence of the hyperthermophilic, sulphate-reducing archaeon Archaeoglobus fulgidus.</title>
        <authorList>
            <person name="Klenk H.P."/>
            <person name="Clayton R.A."/>
            <person name="Tomb J."/>
            <person name="White O."/>
            <person name="Nelson K.E."/>
            <person name="Ketchum K.A."/>
            <person name="Dodson R.J."/>
            <person name="Gwinn M."/>
            <person name="Hickey E.K."/>
            <person name="Peterson J.D."/>
            <person name="Richardson D.L."/>
            <person name="Kerlavage A.R."/>
            <person name="Graham D.E."/>
            <person name="Kyrpides N.C."/>
            <person name="Fleischmann R.D."/>
            <person name="Quackenbush J."/>
            <person name="Lee N.H."/>
            <person name="Sutton G.G."/>
            <person name="Gill S."/>
            <person name="Kirkness E.F."/>
            <person name="Dougherty B.A."/>
            <person name="McKenney K."/>
            <person name="Adams M.D."/>
            <person name="Loftus B."/>
            <person name="Peterson S."/>
            <person name="Reich C.I."/>
            <person name="McNeil L.K."/>
            <person name="Badger J.H."/>
            <person name="Glodek A."/>
            <person name="Zhou L."/>
            <person name="Overbeek R."/>
            <person name="Gocayne J.D."/>
            <person name="Weidman J.F."/>
            <person name="McDonald L."/>
            <person name="Utterback T."/>
            <person name="Cotton M.D."/>
            <person name="Spriggs T."/>
            <person name="Artiach P."/>
            <person name="Kaine B.P."/>
            <person name="Sykes S.M."/>
            <person name="Sadow P.W."/>
            <person name="D'Andrea K.P."/>
            <person name="Bowman C."/>
            <person name="Fujii C."/>
            <person name="Garland S.A."/>
            <person name="Mason T.M."/>
            <person name="Olsen G.J."/>
            <person name="Fraser C.M."/>
            <person name="Smith H.O."/>
            <person name="Woese C.R."/>
            <person name="Venter J.C."/>
        </authorList>
    </citation>
    <scope>NUCLEOTIDE SEQUENCE [LARGE SCALE GENOMIC DNA]</scope>
    <source>
        <strain evidence="5">ATCC 49558 / DSM 4304 / JCM 9628 / NBRC 100126 / VC-16</strain>
    </source>
</reference>
<keyword evidence="5" id="KW-1185">Reference proteome</keyword>
<dbReference type="Pfam" id="PF13379">
    <property type="entry name" value="NMT1_2"/>
    <property type="match status" value="2"/>
</dbReference>
<dbReference type="PANTHER" id="PTHR30024:SF47">
    <property type="entry name" value="TAURINE-BINDING PERIPLASMIC PROTEIN"/>
    <property type="match status" value="1"/>
</dbReference>
<comment type="subcellular location">
    <subcellularLocation>
        <location evidence="1">Periplasm</location>
    </subcellularLocation>
</comment>
<dbReference type="Proteomes" id="UP000002199">
    <property type="component" value="Chromosome"/>
</dbReference>
<dbReference type="AlphaFoldDB" id="O29615"/>
<protein>
    <submittedName>
        <fullName evidence="4">Nitrate ABC transporter, ATP-binding protein, putative</fullName>
    </submittedName>
</protein>
<dbReference type="GO" id="GO:0042597">
    <property type="term" value="C:periplasmic space"/>
    <property type="evidence" value="ECO:0007669"/>
    <property type="project" value="UniProtKB-SubCell"/>
</dbReference>
<dbReference type="GO" id="GO:0005524">
    <property type="term" value="F:ATP binding"/>
    <property type="evidence" value="ECO:0007669"/>
    <property type="project" value="UniProtKB-KW"/>
</dbReference>
<organism evidence="4 5">
    <name type="scientific">Archaeoglobus fulgidus (strain ATCC 49558 / DSM 4304 / JCM 9628 / NBRC 100126 / VC-16)</name>
    <dbReference type="NCBI Taxonomy" id="224325"/>
    <lineage>
        <taxon>Archaea</taxon>
        <taxon>Methanobacteriati</taxon>
        <taxon>Methanobacteriota</taxon>
        <taxon>Archaeoglobi</taxon>
        <taxon>Archaeoglobales</taxon>
        <taxon>Archaeoglobaceae</taxon>
        <taxon>Archaeoglobus</taxon>
    </lineage>
</organism>